<protein>
    <submittedName>
        <fullName evidence="2">Uncharacterized protein</fullName>
    </submittedName>
</protein>
<evidence type="ECO:0000313" key="3">
    <source>
        <dbReference type="Proteomes" id="UP000232722"/>
    </source>
</evidence>
<evidence type="ECO:0000256" key="1">
    <source>
        <dbReference type="SAM" id="MobiDB-lite"/>
    </source>
</evidence>
<dbReference type="VEuPathDB" id="FungiDB:FUN_013263"/>
<reference evidence="2 3" key="2">
    <citation type="submission" date="2017-09" db="EMBL/GenBank/DDBJ databases">
        <title>Extensive intraspecific genome diversity in a model arbuscular mycorrhizal fungus.</title>
        <authorList>
            <person name="Chen E.C."/>
            <person name="Morin E."/>
            <person name="Beaudet D."/>
            <person name="Noel J."/>
            <person name="Ndikumana S."/>
            <person name="Charron P."/>
            <person name="St-Onge C."/>
            <person name="Giorgi J."/>
            <person name="Grigoriev I.V."/>
            <person name="Roux C."/>
            <person name="Martin F.M."/>
            <person name="Corradi N."/>
        </authorList>
    </citation>
    <scope>NUCLEOTIDE SEQUENCE [LARGE SCALE GENOMIC DNA]</scope>
    <source>
        <strain evidence="2 3">A5</strain>
    </source>
</reference>
<evidence type="ECO:0000313" key="2">
    <source>
        <dbReference type="EMBL" id="PKC13285.1"/>
    </source>
</evidence>
<comment type="caution">
    <text evidence="2">The sequence shown here is derived from an EMBL/GenBank/DDBJ whole genome shotgun (WGS) entry which is preliminary data.</text>
</comment>
<accession>A0A2N0Q2K6</accession>
<dbReference type="VEuPathDB" id="FungiDB:RhiirFUN_020208"/>
<dbReference type="VEuPathDB" id="FungiDB:RhiirA1_452044"/>
<proteinExistence type="predicted"/>
<sequence length="218" mass="25043">MDKKKQKTVPILKTSTSSTSHKASKKQPATFAPKTISTVMTGYNPEIKENIREIIKHEINDSDEEWEDWNSEVEDAMDDNDIISVDEYEGKENISFIIDITGNENVNFTSNKRRACNGLCSASISEYIERTPAKFGGSRHIEVIAKEIWPDKFKKGFSRKRINIKEKRILNRQIYAESTWFIDCESDSICAKECNRFVDKTCHNKICCIACLALRFDV</sequence>
<name>A0A2N0Q2K6_9GLOM</name>
<dbReference type="EMBL" id="LLXJ01000199">
    <property type="protein sequence ID" value="PKC13285.1"/>
    <property type="molecule type" value="Genomic_DNA"/>
</dbReference>
<feature type="region of interest" description="Disordered" evidence="1">
    <location>
        <begin position="1"/>
        <end position="31"/>
    </location>
</feature>
<reference evidence="2 3" key="1">
    <citation type="submission" date="2016-04" db="EMBL/GenBank/DDBJ databases">
        <title>Genome analyses suggest a sexual origin of heterokaryosis in a supposedly ancient asexual fungus.</title>
        <authorList>
            <person name="Ropars J."/>
            <person name="Sedzielewska K."/>
            <person name="Noel J."/>
            <person name="Charron P."/>
            <person name="Farinelli L."/>
            <person name="Marton T."/>
            <person name="Kruger M."/>
            <person name="Pelin A."/>
            <person name="Brachmann A."/>
            <person name="Corradi N."/>
        </authorList>
    </citation>
    <scope>NUCLEOTIDE SEQUENCE [LARGE SCALE GENOMIC DNA]</scope>
    <source>
        <strain evidence="2 3">A5</strain>
    </source>
</reference>
<dbReference type="Proteomes" id="UP000232722">
    <property type="component" value="Unassembled WGS sequence"/>
</dbReference>
<organism evidence="2 3">
    <name type="scientific">Rhizophagus irregularis</name>
    <dbReference type="NCBI Taxonomy" id="588596"/>
    <lineage>
        <taxon>Eukaryota</taxon>
        <taxon>Fungi</taxon>
        <taxon>Fungi incertae sedis</taxon>
        <taxon>Mucoromycota</taxon>
        <taxon>Glomeromycotina</taxon>
        <taxon>Glomeromycetes</taxon>
        <taxon>Glomerales</taxon>
        <taxon>Glomeraceae</taxon>
        <taxon>Rhizophagus</taxon>
    </lineage>
</organism>
<gene>
    <name evidence="2" type="ORF">RhiirA5_372369</name>
</gene>
<dbReference type="AlphaFoldDB" id="A0A2N0Q2K6"/>